<dbReference type="Pfam" id="PF09177">
    <property type="entry name" value="STX6_10_61_N"/>
    <property type="match status" value="1"/>
</dbReference>
<evidence type="ECO:0000256" key="1">
    <source>
        <dbReference type="ARBA" id="ARBA00009063"/>
    </source>
</evidence>
<dbReference type="FunFam" id="1.20.58.90:FF:000004">
    <property type="entry name" value="Syntaxin 10"/>
    <property type="match status" value="1"/>
</dbReference>
<evidence type="ECO:0000256" key="3">
    <source>
        <dbReference type="ARBA" id="ARBA00022692"/>
    </source>
</evidence>
<keyword evidence="3" id="KW-0812">Transmembrane</keyword>
<proteinExistence type="inferred from homology"/>
<dbReference type="eggNOG" id="ENOG502QVDF">
    <property type="taxonomic scope" value="Eukaryota"/>
</dbReference>
<comment type="subcellular location">
    <subcellularLocation>
        <location evidence="8">Golgi apparatus</location>
        <location evidence="8">trans-Golgi network membrane</location>
        <topology evidence="8">Single-pass type IV membrane protein</topology>
    </subcellularLocation>
</comment>
<name>A0A0D9X5R9_9ORYZ</name>
<reference evidence="11" key="3">
    <citation type="submission" date="2015-04" db="UniProtKB">
        <authorList>
            <consortium name="EnsemblPlants"/>
        </authorList>
    </citation>
    <scope>IDENTIFICATION</scope>
</reference>
<reference evidence="12" key="2">
    <citation type="submission" date="2013-12" db="EMBL/GenBank/DDBJ databases">
        <authorList>
            <person name="Yu Y."/>
            <person name="Lee S."/>
            <person name="de Baynast K."/>
            <person name="Wissotski M."/>
            <person name="Liu L."/>
            <person name="Talag J."/>
            <person name="Goicoechea J."/>
            <person name="Angelova A."/>
            <person name="Jetty R."/>
            <person name="Kudrna D."/>
            <person name="Golser W."/>
            <person name="Rivera L."/>
            <person name="Zhang J."/>
            <person name="Wing R."/>
        </authorList>
    </citation>
    <scope>NUCLEOTIDE SEQUENCE</scope>
</reference>
<evidence type="ECO:0000256" key="9">
    <source>
        <dbReference type="SAM" id="MobiDB-lite"/>
    </source>
</evidence>
<keyword evidence="5" id="KW-1133">Transmembrane helix</keyword>
<dbReference type="InterPro" id="IPR015260">
    <property type="entry name" value="Syntaxin-6/10/61_N"/>
</dbReference>
<evidence type="ECO:0000256" key="4">
    <source>
        <dbReference type="ARBA" id="ARBA00022927"/>
    </source>
</evidence>
<dbReference type="Proteomes" id="UP000032180">
    <property type="component" value="Chromosome 8"/>
</dbReference>
<evidence type="ECO:0000313" key="12">
    <source>
        <dbReference type="Proteomes" id="UP000032180"/>
    </source>
</evidence>
<dbReference type="GO" id="GO:0016020">
    <property type="term" value="C:membrane"/>
    <property type="evidence" value="ECO:0007669"/>
    <property type="project" value="InterPro"/>
</dbReference>
<evidence type="ECO:0000256" key="8">
    <source>
        <dbReference type="ARBA" id="ARBA00037801"/>
    </source>
</evidence>
<dbReference type="AlphaFoldDB" id="A0A0D9X5R9"/>
<keyword evidence="2" id="KW-0813">Transport</keyword>
<accession>A0A0D9X5R9</accession>
<evidence type="ECO:0000256" key="7">
    <source>
        <dbReference type="ARBA" id="ARBA00023136"/>
    </source>
</evidence>
<dbReference type="GO" id="GO:0048193">
    <property type="term" value="P:Golgi vesicle transport"/>
    <property type="evidence" value="ECO:0007669"/>
    <property type="project" value="InterPro"/>
</dbReference>
<feature type="region of interest" description="Disordered" evidence="9">
    <location>
        <begin position="144"/>
        <end position="168"/>
    </location>
</feature>
<dbReference type="Gene3D" id="1.20.58.90">
    <property type="match status" value="1"/>
</dbReference>
<dbReference type="GO" id="GO:0015031">
    <property type="term" value="P:protein transport"/>
    <property type="evidence" value="ECO:0007669"/>
    <property type="project" value="UniProtKB-KW"/>
</dbReference>
<dbReference type="PANTHER" id="PTHR34949:SF3">
    <property type="entry name" value="OS08G0244100 PROTEIN"/>
    <property type="match status" value="1"/>
</dbReference>
<dbReference type="EnsemblPlants" id="LPERR08G06620.1">
    <property type="protein sequence ID" value="LPERR08G06620.1"/>
    <property type="gene ID" value="LPERR08G06620"/>
</dbReference>
<protein>
    <recommendedName>
        <fullName evidence="10">Syntaxin 6/10/61 N-terminal domain-containing protein</fullName>
    </recommendedName>
</protein>
<evidence type="ECO:0000313" key="11">
    <source>
        <dbReference type="EnsemblPlants" id="LPERR08G06620.1"/>
    </source>
</evidence>
<evidence type="ECO:0000256" key="5">
    <source>
        <dbReference type="ARBA" id="ARBA00022989"/>
    </source>
</evidence>
<keyword evidence="6" id="KW-0333">Golgi apparatus</keyword>
<evidence type="ECO:0000256" key="6">
    <source>
        <dbReference type="ARBA" id="ARBA00023034"/>
    </source>
</evidence>
<reference evidence="11 12" key="1">
    <citation type="submission" date="2012-08" db="EMBL/GenBank/DDBJ databases">
        <title>Oryza genome evolution.</title>
        <authorList>
            <person name="Wing R.A."/>
        </authorList>
    </citation>
    <scope>NUCLEOTIDE SEQUENCE</scope>
</reference>
<dbReference type="InterPro" id="IPR010989">
    <property type="entry name" value="SNARE"/>
</dbReference>
<keyword evidence="4" id="KW-0653">Protein transport</keyword>
<comment type="similarity">
    <text evidence="1">Belongs to the syntaxin family.</text>
</comment>
<dbReference type="GO" id="GO:0005794">
    <property type="term" value="C:Golgi apparatus"/>
    <property type="evidence" value="ECO:0007669"/>
    <property type="project" value="UniProtKB-SubCell"/>
</dbReference>
<dbReference type="Gramene" id="LPERR08G06620.1">
    <property type="protein sequence ID" value="LPERR08G06620.1"/>
    <property type="gene ID" value="LPERR08G06620"/>
</dbReference>
<evidence type="ECO:0000259" key="10">
    <source>
        <dbReference type="Pfam" id="PF09177"/>
    </source>
</evidence>
<feature type="domain" description="Syntaxin 6/10/61 N-terminal" evidence="10">
    <location>
        <begin position="13"/>
        <end position="106"/>
    </location>
</feature>
<dbReference type="PANTHER" id="PTHR34949">
    <property type="entry name" value="OS05G0443700 PROTEIN"/>
    <property type="match status" value="1"/>
</dbReference>
<dbReference type="SUPFAM" id="SSF47661">
    <property type="entry name" value="t-snare proteins"/>
    <property type="match status" value="1"/>
</dbReference>
<organism evidence="11 12">
    <name type="scientific">Leersia perrieri</name>
    <dbReference type="NCBI Taxonomy" id="77586"/>
    <lineage>
        <taxon>Eukaryota</taxon>
        <taxon>Viridiplantae</taxon>
        <taxon>Streptophyta</taxon>
        <taxon>Embryophyta</taxon>
        <taxon>Tracheophyta</taxon>
        <taxon>Spermatophyta</taxon>
        <taxon>Magnoliopsida</taxon>
        <taxon>Liliopsida</taxon>
        <taxon>Poales</taxon>
        <taxon>Poaceae</taxon>
        <taxon>BOP clade</taxon>
        <taxon>Oryzoideae</taxon>
        <taxon>Oryzeae</taxon>
        <taxon>Oryzinae</taxon>
        <taxon>Leersia</taxon>
    </lineage>
</organism>
<dbReference type="CDD" id="cd21442">
    <property type="entry name" value="SNARE_NTD_STX6-like"/>
    <property type="match status" value="1"/>
</dbReference>
<evidence type="ECO:0000256" key="2">
    <source>
        <dbReference type="ARBA" id="ARBA00022448"/>
    </source>
</evidence>
<keyword evidence="7" id="KW-0472">Membrane</keyword>
<keyword evidence="12" id="KW-1185">Reference proteome</keyword>
<dbReference type="HOGENOM" id="CLU_058309_0_0_1"/>
<sequence length="362" mass="41202">MAAPGGLEQWQKDGFFQAAEEVQESADLMESIYRTWMHERNSGASSEEVNDLQRELKTALGTAKWQLEQFERAVNLSSDKYSLEEGTVARRRQFVVAMEDQISQVEKAINDYSIDNDRKGLNWVKLDDEERDDLVAFLSAPAQLSQETKRRENSHHSPSKQKSILIGVNDPRDMAAISKDRHRTEVSSREISNGQSEACLAEQLNGYSTNLSSGDDHWKIDIADGKDDDRKLSPNKVEASSQTTAFSGIMKTTESFTRIRWLRNSLWKAKSDEHLPLRYDMPSHLDWRVITLLSQKFNGLTERSRSCFSGWKENSRVSGRMGGLHIQSQQHSTQFGRSIRITLLLCHFSCTLLDNAHVSGCW</sequence>
<dbReference type="STRING" id="77586.A0A0D9X5R9"/>